<comment type="caution">
    <text evidence="5">The sequence shown here is derived from an EMBL/GenBank/DDBJ whole genome shotgun (WGS) entry which is preliminary data.</text>
</comment>
<accession>A0A2T2XLL5</accession>
<dbReference type="AlphaFoldDB" id="A0A2T2XLL5"/>
<evidence type="ECO:0000313" key="6">
    <source>
        <dbReference type="Proteomes" id="UP000242972"/>
    </source>
</evidence>
<evidence type="ECO:0000259" key="4">
    <source>
        <dbReference type="PROSITE" id="PS50846"/>
    </source>
</evidence>
<dbReference type="PROSITE" id="PS01047">
    <property type="entry name" value="HMA_1"/>
    <property type="match status" value="1"/>
</dbReference>
<dbReference type="PRINTS" id="PR00946">
    <property type="entry name" value="HGSCAVENGER"/>
</dbReference>
<gene>
    <name evidence="5" type="ORF">C7B46_01555</name>
</gene>
<dbReference type="SUPFAM" id="SSF55008">
    <property type="entry name" value="HMA, heavy metal-associated domain"/>
    <property type="match status" value="1"/>
</dbReference>
<name>A0A2T2XLL5_9FIRM</name>
<dbReference type="EMBL" id="PXYW01000002">
    <property type="protein sequence ID" value="PSR35377.1"/>
    <property type="molecule type" value="Genomic_DNA"/>
</dbReference>
<evidence type="ECO:0000256" key="3">
    <source>
        <dbReference type="ARBA" id="ARBA00023008"/>
    </source>
</evidence>
<keyword evidence="3" id="KW-0186">Copper</keyword>
<dbReference type="GO" id="GO:0046872">
    <property type="term" value="F:metal ion binding"/>
    <property type="evidence" value="ECO:0007669"/>
    <property type="project" value="UniProtKB-KW"/>
</dbReference>
<dbReference type="Gene3D" id="3.30.70.100">
    <property type="match status" value="1"/>
</dbReference>
<protein>
    <recommendedName>
        <fullName evidence="1">Copper chaperone CopZ</fullName>
    </recommendedName>
</protein>
<evidence type="ECO:0000313" key="5">
    <source>
        <dbReference type="EMBL" id="PSR35377.1"/>
    </source>
</evidence>
<organism evidence="5 6">
    <name type="scientific">Sulfobacillus benefaciens</name>
    <dbReference type="NCBI Taxonomy" id="453960"/>
    <lineage>
        <taxon>Bacteria</taxon>
        <taxon>Bacillati</taxon>
        <taxon>Bacillota</taxon>
        <taxon>Clostridia</taxon>
        <taxon>Eubacteriales</taxon>
        <taxon>Clostridiales Family XVII. Incertae Sedis</taxon>
        <taxon>Sulfobacillus</taxon>
    </lineage>
</organism>
<proteinExistence type="predicted"/>
<dbReference type="PANTHER" id="PTHR46594:SF4">
    <property type="entry name" value="P-TYPE CATION-TRANSPORTING ATPASE"/>
    <property type="match status" value="1"/>
</dbReference>
<dbReference type="InterPro" id="IPR017969">
    <property type="entry name" value="Heavy-metal-associated_CS"/>
</dbReference>
<evidence type="ECO:0000256" key="2">
    <source>
        <dbReference type="ARBA" id="ARBA00022723"/>
    </source>
</evidence>
<dbReference type="InterPro" id="IPR006121">
    <property type="entry name" value="HMA_dom"/>
</dbReference>
<sequence length="68" mass="7155">MEKVALGIKGMTCDHCVMTVTNALKAVPGVKAANVSLANNEAKVTYDGTVTTEENLKEAIREAGYQVG</sequence>
<dbReference type="InterPro" id="IPR001802">
    <property type="entry name" value="MerP/CopZ"/>
</dbReference>
<reference evidence="5 6" key="1">
    <citation type="journal article" date="2014" name="BMC Genomics">
        <title>Comparison of environmental and isolate Sulfobacillus genomes reveals diverse carbon, sulfur, nitrogen, and hydrogen metabolisms.</title>
        <authorList>
            <person name="Justice N.B."/>
            <person name="Norman A."/>
            <person name="Brown C.T."/>
            <person name="Singh A."/>
            <person name="Thomas B.C."/>
            <person name="Banfield J.F."/>
        </authorList>
    </citation>
    <scope>NUCLEOTIDE SEQUENCE [LARGE SCALE GENOMIC DNA]</scope>
    <source>
        <strain evidence="5">AMDSBA4</strain>
    </source>
</reference>
<evidence type="ECO:0000256" key="1">
    <source>
        <dbReference type="ARBA" id="ARBA00015313"/>
    </source>
</evidence>
<keyword evidence="2" id="KW-0479">Metal-binding</keyword>
<dbReference type="InterPro" id="IPR036163">
    <property type="entry name" value="HMA_dom_sf"/>
</dbReference>
<dbReference type="PANTHER" id="PTHR46594">
    <property type="entry name" value="P-TYPE CATION-TRANSPORTING ATPASE"/>
    <property type="match status" value="1"/>
</dbReference>
<dbReference type="FunFam" id="3.30.70.100:FF:000005">
    <property type="entry name" value="Copper-exporting P-type ATPase A"/>
    <property type="match status" value="1"/>
</dbReference>
<dbReference type="CDD" id="cd00371">
    <property type="entry name" value="HMA"/>
    <property type="match status" value="1"/>
</dbReference>
<dbReference type="Pfam" id="PF00403">
    <property type="entry name" value="HMA"/>
    <property type="match status" value="1"/>
</dbReference>
<dbReference type="Proteomes" id="UP000242972">
    <property type="component" value="Unassembled WGS sequence"/>
</dbReference>
<feature type="domain" description="HMA" evidence="4">
    <location>
        <begin position="2"/>
        <end position="68"/>
    </location>
</feature>
<dbReference type="PROSITE" id="PS50846">
    <property type="entry name" value="HMA_2"/>
    <property type="match status" value="1"/>
</dbReference>